<dbReference type="PANTHER" id="PTHR11142:SF0">
    <property type="entry name" value="TRNA PSEUDOURIDINE SYNTHASE-LIKE 1"/>
    <property type="match status" value="1"/>
</dbReference>
<protein>
    <recommendedName>
        <fullName evidence="4">tRNA pseudouridine synthase A</fullName>
        <ecNumber evidence="4">5.4.99.12</ecNumber>
    </recommendedName>
    <alternativeName>
        <fullName evidence="4">tRNA pseudouridine(38-40) synthase</fullName>
    </alternativeName>
    <alternativeName>
        <fullName evidence="4">tRNA pseudouridylate synthase I</fullName>
    </alternativeName>
    <alternativeName>
        <fullName evidence="4">tRNA-uridine isomerase I</fullName>
    </alternativeName>
</protein>
<comment type="caution">
    <text evidence="4">Lacks conserved residue(s) required for the propagation of feature annotation.</text>
</comment>
<dbReference type="FunFam" id="3.30.70.580:FF:000001">
    <property type="entry name" value="tRNA pseudouridine synthase A"/>
    <property type="match status" value="1"/>
</dbReference>
<dbReference type="SUPFAM" id="SSF55120">
    <property type="entry name" value="Pseudouridine synthase"/>
    <property type="match status" value="1"/>
</dbReference>
<comment type="function">
    <text evidence="4">Formation of pseudouridine at positions 38, 39 and 40 in the anticodon stem and loop of transfer RNAs.</text>
</comment>
<dbReference type="Proteomes" id="UP001055091">
    <property type="component" value="Unassembled WGS sequence"/>
</dbReference>
<accession>A0A413WTD7</accession>
<dbReference type="InterPro" id="IPR020095">
    <property type="entry name" value="PsdUridine_synth_TruA_C"/>
</dbReference>
<dbReference type="InterPro" id="IPR020097">
    <property type="entry name" value="PsdUridine_synth_TruA_a/b_dom"/>
</dbReference>
<dbReference type="GO" id="GO:0031119">
    <property type="term" value="P:tRNA pseudouridine synthesis"/>
    <property type="evidence" value="ECO:0007669"/>
    <property type="project" value="UniProtKB-UniRule"/>
</dbReference>
<evidence type="ECO:0000256" key="3">
    <source>
        <dbReference type="ARBA" id="ARBA00023235"/>
    </source>
</evidence>
<reference evidence="6" key="1">
    <citation type="submission" date="2022-01" db="EMBL/GenBank/DDBJ databases">
        <title>Novel bile acid biosynthetic pathways are enriched in the microbiome of centenarians.</title>
        <authorList>
            <person name="Sato Y."/>
            <person name="Atarashi K."/>
            <person name="Plichta R.D."/>
            <person name="Arai Y."/>
            <person name="Sasajima S."/>
            <person name="Kearney M.S."/>
            <person name="Suda W."/>
            <person name="Takeshita K."/>
            <person name="Sasaki T."/>
            <person name="Okamoto S."/>
            <person name="Skelly N.A."/>
            <person name="Okamura Y."/>
            <person name="Vlamakis H."/>
            <person name="Li Y."/>
            <person name="Tanoue T."/>
            <person name="Takei H."/>
            <person name="Nittono H."/>
            <person name="Narushima S."/>
            <person name="Irie J."/>
            <person name="Itoh H."/>
            <person name="Moriya K."/>
            <person name="Sugiura Y."/>
            <person name="Suematsu M."/>
            <person name="Moritoki N."/>
            <person name="Shibata S."/>
            <person name="Littman R.D."/>
            <person name="Fischbach A.M."/>
            <person name="Uwamino Y."/>
            <person name="Inoue T."/>
            <person name="Honda A."/>
            <person name="Hattori M."/>
            <person name="Murai T."/>
            <person name="Xavier J.R."/>
            <person name="Hirose N."/>
            <person name="Honda K."/>
        </authorList>
    </citation>
    <scope>NUCLEOTIDE SEQUENCE</scope>
    <source>
        <strain evidence="6">CE91-St55</strain>
    </source>
</reference>
<dbReference type="NCBIfam" id="TIGR00071">
    <property type="entry name" value="hisT_truA"/>
    <property type="match status" value="1"/>
</dbReference>
<comment type="subunit">
    <text evidence="4">Homodimer.</text>
</comment>
<dbReference type="CDD" id="cd02570">
    <property type="entry name" value="PseudoU_synth_EcTruA"/>
    <property type="match status" value="1"/>
</dbReference>
<dbReference type="InterPro" id="IPR020094">
    <property type="entry name" value="TruA/RsuA/RluB/E/F_N"/>
</dbReference>
<dbReference type="EC" id="5.4.99.12" evidence="4"/>
<keyword evidence="3 4" id="KW-0413">Isomerase</keyword>
<proteinExistence type="inferred from homology"/>
<dbReference type="EMBL" id="BQNJ01000001">
    <property type="protein sequence ID" value="GKH01306.1"/>
    <property type="molecule type" value="Genomic_DNA"/>
</dbReference>
<dbReference type="InterPro" id="IPR020103">
    <property type="entry name" value="PsdUridine_synth_cat_dom_sf"/>
</dbReference>
<organism evidence="6 7">
    <name type="scientific">Hungatella hathewayi</name>
    <dbReference type="NCBI Taxonomy" id="154046"/>
    <lineage>
        <taxon>Bacteria</taxon>
        <taxon>Bacillati</taxon>
        <taxon>Bacillota</taxon>
        <taxon>Clostridia</taxon>
        <taxon>Lachnospirales</taxon>
        <taxon>Lachnospiraceae</taxon>
        <taxon>Hungatella</taxon>
    </lineage>
</organism>
<dbReference type="AlphaFoldDB" id="A0A413WTD7"/>
<evidence type="ECO:0000313" key="7">
    <source>
        <dbReference type="Proteomes" id="UP001055091"/>
    </source>
</evidence>
<evidence type="ECO:0000256" key="5">
    <source>
        <dbReference type="RuleBase" id="RU003792"/>
    </source>
</evidence>
<comment type="similarity">
    <text evidence="1 4 5">Belongs to the tRNA pseudouridine synthase TruA family.</text>
</comment>
<evidence type="ECO:0000256" key="2">
    <source>
        <dbReference type="ARBA" id="ARBA00022694"/>
    </source>
</evidence>
<dbReference type="InterPro" id="IPR001406">
    <property type="entry name" value="PsdUridine_synth_TruA"/>
</dbReference>
<feature type="binding site" evidence="4">
    <location>
        <position position="110"/>
    </location>
    <ligand>
        <name>substrate</name>
    </ligand>
</feature>
<dbReference type="GO" id="GO:0003723">
    <property type="term" value="F:RNA binding"/>
    <property type="evidence" value="ECO:0007669"/>
    <property type="project" value="InterPro"/>
</dbReference>
<feature type="active site" description="Nucleophile" evidence="4">
    <location>
        <position position="52"/>
    </location>
</feature>
<name>A0A413WTD7_9FIRM</name>
<dbReference type="Pfam" id="PF01416">
    <property type="entry name" value="PseudoU_synth_1"/>
    <property type="match status" value="2"/>
</dbReference>
<sequence>MKRIKLIVAYDGTNYCGWQIQNNGRTIEEVLNEALTALLHEKVAVIGASRTDSGVHAEGNVAVFDTENRMPADKICFALNQRLPEDIRVLKSEEVPLTWHPRKCNCVKTYEYRILNRRIEVPTLRLYAYFCYYPLDVEKMKQAAEYLVGEHDFTSFCAPRTQAEDMVRTIYSLDVGKTGDMITIRVSGSGFLYNMVRIIAGTLMKVGLGVWPPEHVEEILDARSRAAAGPTAVARGLTLISLEEETELRPVIAAENKEWKYSLDQSGTVAEKQSFLTIERCIPKEFDRLLFRVVHQAVRNGAETVYVNDCESGERIEAGKPYGYYVFQPSEERNGWYVTHDEYRRGAGKGSPKE</sequence>
<dbReference type="Gene3D" id="3.30.70.580">
    <property type="entry name" value="Pseudouridine synthase I, catalytic domain, N-terminal subdomain"/>
    <property type="match status" value="1"/>
</dbReference>
<comment type="catalytic activity">
    <reaction evidence="4 5">
        <text>uridine(38/39/40) in tRNA = pseudouridine(38/39/40) in tRNA</text>
        <dbReference type="Rhea" id="RHEA:22376"/>
        <dbReference type="Rhea" id="RHEA-COMP:10085"/>
        <dbReference type="Rhea" id="RHEA-COMP:10087"/>
        <dbReference type="ChEBI" id="CHEBI:65314"/>
        <dbReference type="ChEBI" id="CHEBI:65315"/>
        <dbReference type="EC" id="5.4.99.12"/>
    </reaction>
</comment>
<dbReference type="HAMAP" id="MF_00171">
    <property type="entry name" value="TruA"/>
    <property type="match status" value="1"/>
</dbReference>
<evidence type="ECO:0000256" key="4">
    <source>
        <dbReference type="HAMAP-Rule" id="MF_00171"/>
    </source>
</evidence>
<dbReference type="PANTHER" id="PTHR11142">
    <property type="entry name" value="PSEUDOURIDYLATE SYNTHASE"/>
    <property type="match status" value="1"/>
</dbReference>
<gene>
    <name evidence="4" type="primary">truA</name>
    <name evidence="6" type="ORF">CE91St55_32870</name>
</gene>
<comment type="caution">
    <text evidence="6">The sequence shown here is derived from an EMBL/GenBank/DDBJ whole genome shotgun (WGS) entry which is preliminary data.</text>
</comment>
<evidence type="ECO:0000313" key="6">
    <source>
        <dbReference type="EMBL" id="GKH01306.1"/>
    </source>
</evidence>
<dbReference type="GO" id="GO:0160147">
    <property type="term" value="F:tRNA pseudouridine(38-40) synthase activity"/>
    <property type="evidence" value="ECO:0007669"/>
    <property type="project" value="UniProtKB-EC"/>
</dbReference>
<keyword evidence="2 4" id="KW-0819">tRNA processing</keyword>
<evidence type="ECO:0000256" key="1">
    <source>
        <dbReference type="ARBA" id="ARBA00009375"/>
    </source>
</evidence>
<dbReference type="Gene3D" id="3.30.70.660">
    <property type="entry name" value="Pseudouridine synthase I, catalytic domain, C-terminal subdomain"/>
    <property type="match status" value="1"/>
</dbReference>